<evidence type="ECO:0000313" key="11">
    <source>
        <dbReference type="Proteomes" id="UP000680839"/>
    </source>
</evidence>
<dbReference type="AlphaFoldDB" id="A0A975NBN2"/>
<keyword evidence="6" id="KW-0472">Membrane</keyword>
<dbReference type="GO" id="GO:0005886">
    <property type="term" value="C:plasma membrane"/>
    <property type="evidence" value="ECO:0007669"/>
    <property type="project" value="UniProtKB-SubCell"/>
</dbReference>
<name>A0A975NBN2_9BRAD</name>
<dbReference type="EMBL" id="CP076134">
    <property type="protein sequence ID" value="QWG12123.1"/>
    <property type="molecule type" value="Genomic_DNA"/>
</dbReference>
<evidence type="ECO:0000256" key="1">
    <source>
        <dbReference type="ARBA" id="ARBA00004429"/>
    </source>
</evidence>
<protein>
    <submittedName>
        <fullName evidence="10">Methyl-accepting chemotaxis protein</fullName>
    </submittedName>
</protein>
<evidence type="ECO:0000256" key="4">
    <source>
        <dbReference type="ARBA" id="ARBA00029447"/>
    </source>
</evidence>
<keyword evidence="2" id="KW-0997">Cell inner membrane</keyword>
<dbReference type="GO" id="GO:0004888">
    <property type="term" value="F:transmembrane signaling receptor activity"/>
    <property type="evidence" value="ECO:0007669"/>
    <property type="project" value="InterPro"/>
</dbReference>
<keyword evidence="3 5" id="KW-0807">Transducer</keyword>
<reference evidence="10" key="1">
    <citation type="submission" date="2021-06" db="EMBL/GenBank/DDBJ databases">
        <title>Bradyrhizobium sp. S2-20-1 Genome sequencing.</title>
        <authorList>
            <person name="Jin L."/>
        </authorList>
    </citation>
    <scope>NUCLEOTIDE SEQUENCE</scope>
    <source>
        <strain evidence="10">S2-20-1</strain>
    </source>
</reference>
<dbReference type="Pfam" id="PF00672">
    <property type="entry name" value="HAMP"/>
    <property type="match status" value="1"/>
</dbReference>
<feature type="domain" description="T-SNARE coiled-coil homology" evidence="8">
    <location>
        <begin position="571"/>
        <end position="633"/>
    </location>
</feature>
<dbReference type="InterPro" id="IPR004089">
    <property type="entry name" value="MCPsignal_dom"/>
</dbReference>
<dbReference type="PANTHER" id="PTHR32089:SF112">
    <property type="entry name" value="LYSOZYME-LIKE PROTEIN-RELATED"/>
    <property type="match status" value="1"/>
</dbReference>
<dbReference type="CDD" id="cd06225">
    <property type="entry name" value="HAMP"/>
    <property type="match status" value="1"/>
</dbReference>
<feature type="domain" description="Methyl-accepting transducer" evidence="7">
    <location>
        <begin position="412"/>
        <end position="655"/>
    </location>
</feature>
<dbReference type="PROSITE" id="PS50192">
    <property type="entry name" value="T_SNARE"/>
    <property type="match status" value="1"/>
</dbReference>
<keyword evidence="6" id="KW-1133">Transmembrane helix</keyword>
<dbReference type="PRINTS" id="PR00260">
    <property type="entry name" value="CHEMTRNSDUCR"/>
</dbReference>
<evidence type="ECO:0000259" key="9">
    <source>
        <dbReference type="PROSITE" id="PS50885"/>
    </source>
</evidence>
<dbReference type="InterPro" id="IPR003660">
    <property type="entry name" value="HAMP_dom"/>
</dbReference>
<dbReference type="InterPro" id="IPR004090">
    <property type="entry name" value="Chemotax_Me-accpt_rcpt"/>
</dbReference>
<dbReference type="GO" id="GO:0006935">
    <property type="term" value="P:chemotaxis"/>
    <property type="evidence" value="ECO:0007669"/>
    <property type="project" value="InterPro"/>
</dbReference>
<dbReference type="PROSITE" id="PS50111">
    <property type="entry name" value="CHEMOTAXIS_TRANSDUC_2"/>
    <property type="match status" value="1"/>
</dbReference>
<gene>
    <name evidence="10" type="ORF">KMZ29_20730</name>
</gene>
<dbReference type="InterPro" id="IPR000727">
    <property type="entry name" value="T_SNARE_dom"/>
</dbReference>
<evidence type="ECO:0000259" key="8">
    <source>
        <dbReference type="PROSITE" id="PS50192"/>
    </source>
</evidence>
<evidence type="ECO:0000256" key="3">
    <source>
        <dbReference type="ARBA" id="ARBA00023224"/>
    </source>
</evidence>
<evidence type="ECO:0000259" key="7">
    <source>
        <dbReference type="PROSITE" id="PS50111"/>
    </source>
</evidence>
<evidence type="ECO:0000256" key="5">
    <source>
        <dbReference type="PROSITE-ProRule" id="PRU00284"/>
    </source>
</evidence>
<proteinExistence type="inferred from homology"/>
<dbReference type="PROSITE" id="PS50885">
    <property type="entry name" value="HAMP"/>
    <property type="match status" value="1"/>
</dbReference>
<keyword evidence="2" id="KW-1003">Cell membrane</keyword>
<accession>A0A975NBN2</accession>
<organism evidence="10 11">
    <name type="scientific">Bradyrhizobium sediminis</name>
    <dbReference type="NCBI Taxonomy" id="2840469"/>
    <lineage>
        <taxon>Bacteria</taxon>
        <taxon>Pseudomonadati</taxon>
        <taxon>Pseudomonadota</taxon>
        <taxon>Alphaproteobacteria</taxon>
        <taxon>Hyphomicrobiales</taxon>
        <taxon>Nitrobacteraceae</taxon>
        <taxon>Bradyrhizobium</taxon>
    </lineage>
</organism>
<dbReference type="Gene3D" id="1.10.8.500">
    <property type="entry name" value="HAMP domain in histidine kinase"/>
    <property type="match status" value="1"/>
</dbReference>
<dbReference type="Pfam" id="PF00015">
    <property type="entry name" value="MCPsignal"/>
    <property type="match status" value="1"/>
</dbReference>
<feature type="domain" description="HAMP" evidence="9">
    <location>
        <begin position="324"/>
        <end position="377"/>
    </location>
</feature>
<comment type="subcellular location">
    <subcellularLocation>
        <location evidence="1">Cell inner membrane</location>
        <topology evidence="1">Multi-pass membrane protein</topology>
    </subcellularLocation>
</comment>
<dbReference type="RefSeq" id="WP_215620965.1">
    <property type="nucleotide sequence ID" value="NZ_CP076134.1"/>
</dbReference>
<evidence type="ECO:0000256" key="2">
    <source>
        <dbReference type="ARBA" id="ARBA00022519"/>
    </source>
</evidence>
<dbReference type="SMART" id="SM00304">
    <property type="entry name" value="HAMP"/>
    <property type="match status" value="1"/>
</dbReference>
<sequence length="675" mass="70562">MILNRIGNKLGLAGVAGILLAIGMVMNQTATESSVFEANRRAGVQQQISAIALKAESEMRNMQLAVRGVRLARTAEVVAKGRSQFGIARDAQAKLLDTALALALEPQSKELFGNIKTKTEAYAVGADEQAKLMLKVLELNQKRIAVFDQWDAALGKSLAALASAGASNRAEIQNLLRDADGALNAVQAGGWRFFATGETDQKGKLVGKAGVSSQSLKKARDLAEDKPLQDAIGVLSPLVGQVVALTDEVIEADLLKNKISREQTIPTANAVAELLSSAVAVAQKAVTESATDVSEKMRRAGQVALGFGCAIIVMLIGSSAFSFFGIARPMTRLNGAMNEMAEGHLDVVIPGANRGDEIGDMAKTIAVIRNNAEQKARDEAEAKVRQDQALAELRKADMRKLADSFESAVGEIVETVSSASTEREASANTLTTTAERSQELATVVAAASEEASTNVQSVASATEEMSSSVNEISRQVQDSARMASEAVDQARTTNDRVSELSQAASRIGDVVELINTIAGQTNLLALNATIEAARAGEAGRGFAVVASEVKALAEQTAKATGEIGLQISGIQSATQESVNAIKEISGTIERLSEISSTIAAAVEEQGAATQEISRNVQQAAQGTVQVSSNIADVQRGASETGSASSQVLSAAQSLSGDSSRLKLEVGKFLNSVRAA</sequence>
<dbReference type="Proteomes" id="UP000680839">
    <property type="component" value="Chromosome"/>
</dbReference>
<comment type="similarity">
    <text evidence="4">Belongs to the methyl-accepting chemotaxis (MCP) protein family.</text>
</comment>
<dbReference type="SUPFAM" id="SSF58104">
    <property type="entry name" value="Methyl-accepting chemotaxis protein (MCP) signaling domain"/>
    <property type="match status" value="1"/>
</dbReference>
<keyword evidence="6" id="KW-0812">Transmembrane</keyword>
<evidence type="ECO:0000313" key="10">
    <source>
        <dbReference type="EMBL" id="QWG12123.1"/>
    </source>
</evidence>
<dbReference type="PANTHER" id="PTHR32089">
    <property type="entry name" value="METHYL-ACCEPTING CHEMOTAXIS PROTEIN MCPB"/>
    <property type="match status" value="1"/>
</dbReference>
<feature type="transmembrane region" description="Helical" evidence="6">
    <location>
        <begin position="303"/>
        <end position="327"/>
    </location>
</feature>
<dbReference type="Gene3D" id="1.10.287.950">
    <property type="entry name" value="Methyl-accepting chemotaxis protein"/>
    <property type="match status" value="1"/>
</dbReference>
<dbReference type="SMART" id="SM00283">
    <property type="entry name" value="MA"/>
    <property type="match status" value="1"/>
</dbReference>
<dbReference type="GO" id="GO:0007165">
    <property type="term" value="P:signal transduction"/>
    <property type="evidence" value="ECO:0007669"/>
    <property type="project" value="UniProtKB-KW"/>
</dbReference>
<evidence type="ECO:0000256" key="6">
    <source>
        <dbReference type="SAM" id="Phobius"/>
    </source>
</evidence>